<proteinExistence type="predicted"/>
<gene>
    <name evidence="1" type="ORF">LPJ53_002559</name>
</gene>
<dbReference type="EMBL" id="JANBOJ010000082">
    <property type="protein sequence ID" value="KAJ1723079.1"/>
    <property type="molecule type" value="Genomic_DNA"/>
</dbReference>
<organism evidence="1 2">
    <name type="scientific">Coemansia erecta</name>
    <dbReference type="NCBI Taxonomy" id="147472"/>
    <lineage>
        <taxon>Eukaryota</taxon>
        <taxon>Fungi</taxon>
        <taxon>Fungi incertae sedis</taxon>
        <taxon>Zoopagomycota</taxon>
        <taxon>Kickxellomycotina</taxon>
        <taxon>Kickxellomycetes</taxon>
        <taxon>Kickxellales</taxon>
        <taxon>Kickxellaceae</taxon>
        <taxon>Coemansia</taxon>
    </lineage>
</organism>
<keyword evidence="2" id="KW-1185">Reference proteome</keyword>
<sequence>MVLLGARLKRNSVKPLSLNLAPTTISTSSTKQTIYSPLPSASGSIGSGSTFYSSNYSMGSARGRGSVMSVRTASTSPDADSVFCESEADQWRGSPVFDAEYWHTKGGMDLLRTKHAEHCETVEALTISCSTTDTDWHWHCLALGWPSVYVVDIDFDACNAESDPSATRWLRIIQDRALFPLMRVYRLTSRWAGCTEVFEHPVGVAFGSDYSERLALLDKLPAHIRGTTAEMRFLVYRLLFLVNVTFDMATMAKTNPGALAMYAYIVYLLKTDIFSPISIGFVDAQPQDMQRILETINENSQQLVYAQMRAGTGSTALQSSLKKLRLDMRNMVDGRHTIPFCAAHFPALESLVVNHSPDFKNVRDSPMNLGVLFSLPWQNLVELQLPFVSDQLVAVLRDKCPAMQYLHVRPEPRYERWTAYSQGFSPRGLARLARQWPTLRQLVVRYAFRQASSADQDSPGHPAPPPSRTSFSASRISTLALRSSTSNGSSTSLDLSASSVAMSQLPGPQPCESFFIRPRNTSLRVLRIPYLQIPFSAAIAMLVDVPQLRIFEFASLLKDHEAQHATGLTSTLRRRISVAIDPLLNVPFAESDVVYRIQEMKHPLRNMILHEACTTRYISTSWIQIINSFTELDSVKFVAIKSEDSTIAQRVKQFCLGNHANFAVEIDDQSRSYQTCADFTNSWEKAGKLMLSR</sequence>
<name>A0A9W7Y328_9FUNG</name>
<evidence type="ECO:0000313" key="1">
    <source>
        <dbReference type="EMBL" id="KAJ1723079.1"/>
    </source>
</evidence>
<dbReference type="Gene3D" id="3.80.10.10">
    <property type="entry name" value="Ribonuclease Inhibitor"/>
    <property type="match status" value="1"/>
</dbReference>
<dbReference type="AlphaFoldDB" id="A0A9W7Y328"/>
<evidence type="ECO:0000313" key="2">
    <source>
        <dbReference type="Proteomes" id="UP001149813"/>
    </source>
</evidence>
<dbReference type="Proteomes" id="UP001149813">
    <property type="component" value="Unassembled WGS sequence"/>
</dbReference>
<dbReference type="OrthoDB" id="5565643at2759"/>
<dbReference type="InterPro" id="IPR032675">
    <property type="entry name" value="LRR_dom_sf"/>
</dbReference>
<accession>A0A9W7Y328</accession>
<protein>
    <submittedName>
        <fullName evidence="1">Uncharacterized protein</fullName>
    </submittedName>
</protein>
<comment type="caution">
    <text evidence="1">The sequence shown here is derived from an EMBL/GenBank/DDBJ whole genome shotgun (WGS) entry which is preliminary data.</text>
</comment>
<reference evidence="1" key="1">
    <citation type="submission" date="2022-07" db="EMBL/GenBank/DDBJ databases">
        <title>Phylogenomic reconstructions and comparative analyses of Kickxellomycotina fungi.</title>
        <authorList>
            <person name="Reynolds N.K."/>
            <person name="Stajich J.E."/>
            <person name="Barry K."/>
            <person name="Grigoriev I.V."/>
            <person name="Crous P."/>
            <person name="Smith M.E."/>
        </authorList>
    </citation>
    <scope>NUCLEOTIDE SEQUENCE</scope>
    <source>
        <strain evidence="1">NBRC 32514</strain>
    </source>
</reference>